<proteinExistence type="predicted"/>
<feature type="region of interest" description="Disordered" evidence="2">
    <location>
        <begin position="24"/>
        <end position="47"/>
    </location>
</feature>
<dbReference type="SUPFAM" id="SSF51430">
    <property type="entry name" value="NAD(P)-linked oxidoreductase"/>
    <property type="match status" value="1"/>
</dbReference>
<evidence type="ECO:0000313" key="5">
    <source>
        <dbReference type="Proteomes" id="UP000078559"/>
    </source>
</evidence>
<keyword evidence="1" id="KW-0560">Oxidoreductase</keyword>
<evidence type="ECO:0000259" key="3">
    <source>
        <dbReference type="Pfam" id="PF00248"/>
    </source>
</evidence>
<gene>
    <name evidence="4" type="ORF">VM1G_01345</name>
</gene>
<dbReference type="AlphaFoldDB" id="A0A194VPD6"/>
<sequence length="341" mass="38387">MQGDLPHTTRVLFLGGLTLSLEGLSRPSGPSGRHPSPSTATMGPTLPPNRRLLYGTAWKKDETAVLVFKAIQSGFTALDTACQPRHYREDLVGEGIRKAFAEGVLKHRSQIWIQTKFTRPTGQDPETAPYDMNASVEEQVHTSIKTSLKNLRHYADLDASSDEVYLDSLVLHSPFSDFKDTLTAWHTMSTYVPHRIRAIGISNIPHALLLDLYDAVDIKPSYVQVRFQPETNWEIPTRRFCATRGIGFQAHRVLKKKEDMLDSELIREVSAAVGVSRHVAMYLCVLGLGEYMTILGGPKSEGHMKEDVEGLEQFEKWSVEGQNRTVWDRYMARFKAMIGEE</sequence>
<evidence type="ECO:0000256" key="2">
    <source>
        <dbReference type="SAM" id="MobiDB-lite"/>
    </source>
</evidence>
<reference evidence="4" key="1">
    <citation type="submission" date="2014-12" db="EMBL/GenBank/DDBJ databases">
        <title>Genome Sequence of Valsa Canker Pathogens Uncovers a Specific Adaption of Colonization on Woody Bark.</title>
        <authorList>
            <person name="Yin Z."/>
            <person name="Liu H."/>
            <person name="Gao X."/>
            <person name="Li Z."/>
            <person name="Song N."/>
            <person name="Ke X."/>
            <person name="Dai Q."/>
            <person name="Wu Y."/>
            <person name="Sun Y."/>
            <person name="Xu J.-R."/>
            <person name="Kang Z.K."/>
            <person name="Wang L."/>
            <person name="Huang L."/>
        </authorList>
    </citation>
    <scope>NUCLEOTIDE SEQUENCE [LARGE SCALE GENOMIC DNA]</scope>
    <source>
        <strain evidence="4">03-8</strain>
    </source>
</reference>
<dbReference type="Gene3D" id="3.20.20.100">
    <property type="entry name" value="NADP-dependent oxidoreductase domain"/>
    <property type="match status" value="1"/>
</dbReference>
<dbReference type="OrthoDB" id="5357513at2759"/>
<accession>A0A194VPD6</accession>
<dbReference type="GO" id="GO:0016491">
    <property type="term" value="F:oxidoreductase activity"/>
    <property type="evidence" value="ECO:0007669"/>
    <property type="project" value="UniProtKB-KW"/>
</dbReference>
<evidence type="ECO:0000313" key="4">
    <source>
        <dbReference type="EMBL" id="KUI66051.1"/>
    </source>
</evidence>
<organism evidence="4 5">
    <name type="scientific">Cytospora mali</name>
    <name type="common">Apple Valsa canker fungus</name>
    <name type="synonym">Valsa mali</name>
    <dbReference type="NCBI Taxonomy" id="578113"/>
    <lineage>
        <taxon>Eukaryota</taxon>
        <taxon>Fungi</taxon>
        <taxon>Dikarya</taxon>
        <taxon>Ascomycota</taxon>
        <taxon>Pezizomycotina</taxon>
        <taxon>Sordariomycetes</taxon>
        <taxon>Sordariomycetidae</taxon>
        <taxon>Diaporthales</taxon>
        <taxon>Cytosporaceae</taxon>
        <taxon>Cytospora</taxon>
    </lineage>
</organism>
<feature type="compositionally biased region" description="Low complexity" evidence="2">
    <location>
        <begin position="24"/>
        <end position="38"/>
    </location>
</feature>
<dbReference type="PANTHER" id="PTHR11732">
    <property type="entry name" value="ALDO/KETO REDUCTASE"/>
    <property type="match status" value="1"/>
</dbReference>
<dbReference type="InterPro" id="IPR020471">
    <property type="entry name" value="AKR"/>
</dbReference>
<dbReference type="SMR" id="A0A194VPD6"/>
<name>A0A194VPD6_CYTMA</name>
<dbReference type="Pfam" id="PF00248">
    <property type="entry name" value="Aldo_ket_red"/>
    <property type="match status" value="1"/>
</dbReference>
<protein>
    <submittedName>
        <fullName evidence="4">NAD(P)H-dependent D-xylose reductase</fullName>
    </submittedName>
</protein>
<dbReference type="InterPro" id="IPR023210">
    <property type="entry name" value="NADP_OxRdtase_dom"/>
</dbReference>
<evidence type="ECO:0000256" key="1">
    <source>
        <dbReference type="ARBA" id="ARBA00023002"/>
    </source>
</evidence>
<keyword evidence="5" id="KW-1185">Reference proteome</keyword>
<dbReference type="InterPro" id="IPR036812">
    <property type="entry name" value="NAD(P)_OxRdtase_dom_sf"/>
</dbReference>
<dbReference type="EMBL" id="CM003099">
    <property type="protein sequence ID" value="KUI66051.1"/>
    <property type="molecule type" value="Genomic_DNA"/>
</dbReference>
<feature type="domain" description="NADP-dependent oxidoreductase" evidence="3">
    <location>
        <begin position="57"/>
        <end position="255"/>
    </location>
</feature>
<dbReference type="Proteomes" id="UP000078559">
    <property type="component" value="Chromosome 2"/>
</dbReference>